<dbReference type="PROSITE" id="PS51257">
    <property type="entry name" value="PROKAR_LIPOPROTEIN"/>
    <property type="match status" value="1"/>
</dbReference>
<evidence type="ECO:0000256" key="2">
    <source>
        <dbReference type="ARBA" id="ARBA00008524"/>
    </source>
</evidence>
<dbReference type="PIRSF" id="PIRSF036421">
    <property type="entry name" value="Tricorn_protease"/>
    <property type="match status" value="1"/>
</dbReference>
<dbReference type="InterPro" id="IPR029045">
    <property type="entry name" value="ClpP/crotonase-like_dom_sf"/>
</dbReference>
<keyword evidence="13" id="KW-1185">Reference proteome</keyword>
<dbReference type="InterPro" id="IPR036034">
    <property type="entry name" value="PDZ_sf"/>
</dbReference>
<feature type="chain" id="PRO_5025496723" description="Tricorn protease homolog" evidence="10">
    <location>
        <begin position="24"/>
        <end position="1081"/>
    </location>
</feature>
<evidence type="ECO:0000313" key="12">
    <source>
        <dbReference type="EMBL" id="QHS64055.1"/>
    </source>
</evidence>
<dbReference type="Gene3D" id="3.90.226.10">
    <property type="entry name" value="2-enoyl-CoA Hydratase, Chain A, domain 1"/>
    <property type="match status" value="1"/>
</dbReference>
<protein>
    <recommendedName>
        <fullName evidence="7">Tricorn protease homolog</fullName>
        <ecNumber evidence="7">3.4.21.-</ecNumber>
    </recommendedName>
</protein>
<dbReference type="CDD" id="cd07562">
    <property type="entry name" value="Peptidase_S41_TRI"/>
    <property type="match status" value="1"/>
</dbReference>
<evidence type="ECO:0000313" key="13">
    <source>
        <dbReference type="Proteomes" id="UP000476411"/>
    </source>
</evidence>
<dbReference type="InterPro" id="IPR029414">
    <property type="entry name" value="Tricorn_PDZ"/>
</dbReference>
<feature type="region of interest" description="Disordered" evidence="9">
    <location>
        <begin position="544"/>
        <end position="583"/>
    </location>
</feature>
<dbReference type="AlphaFoldDB" id="A0A6B9ZQQ0"/>
<dbReference type="Proteomes" id="UP000476411">
    <property type="component" value="Chromosome"/>
</dbReference>
<dbReference type="SUPFAM" id="SSF82171">
    <property type="entry name" value="DPP6 N-terminal domain-like"/>
    <property type="match status" value="1"/>
</dbReference>
<sequence>MLHKPISLLLLTGIACATATAQAQSTETLLLRSPSISQHQIAFNYAGDIWTTDENGQHPQRITVNPDVELDPMLSPDGKWIAFSGNYDGNVDIYVVAVNGGMPRRITHHPDADIIRGWHGNDKIIFSSTRSSFTTRFQQLFEVGINGGMPTKLKMPEAHQGNISPDGLYTAYIKHPDPTERAGTYRPFKHYRGGNMPKVWIFNNQTSAVIAIPDAGSNNVHPVWLGNDVYFLSDRNGTMNIFRYTTSTKAVTQITTHKDFDVKTLFSDGKTLVYEQAGKIHKWEAASGKSTPLTISIESDLPYKRPHFVNASLNNIGGISLSPTGVRAVVQFRGDILTIPADKGDVRSITATTGTHERNPAWSADGKSIAYFSDADGEYALHIRDQKAEKPATIIPLGDPSFYYSPVWSPDSKKILYSDKRLRLYYVDVDTKKVTQIDEDSYDRPDQTFNANWSPDSRWIVYNRRLPNSLSAIFLYNTADKKSYQITDGRSEAVEPVFSQSGKYIFFVASTNYAQNTGWLDMSNYERNTRNSIYAIVLSDNAPSLLAPESDDEPEKKEDAPKDEKAPAKDTAKNASKQPQTRIDLDNIDQRIVALALPAEGYEQLNGHVANKLLYRSGNTLYSYDISKRKSDVLMSGINSYTVSQNGEKLLYVTNSACGIVGTGSKSNAGEGTLNLSNIRTQVDPAAEWAQMFDELWRIERDFFYVENMHGANWKAVKKKYQRFLPHVGHREDLNYLFNEMMGELVIGHNYVGAGDAPNPIRESVGLLGADYSIENGRYRFKKIYSGLNWNPNFQAPLTQPGIKVKEGDYLIAVNGVPLDSNTEIYSLFKGLAGKQVRILVNQQPAPNGAKEYTVVPINWEGGLRAMDWVEGNRKKVDQLSNGKLAYVYMPNTGGEGYTYFNRYYFSQLDKKGVVIDERFNGGGSAADYVIDLLNRDLLNYWGTREGLPMTTPGNAIFGPKAMITNGYAGSGGDLMPFMFREKKLGPLVGTTTMGILVGIYNYPQLMDGGFMTAPRLGIFSKDGQWIIENKGVAPDVEVEMTPQEVIAGKDPQLEKAVELLMKELKDAPAVKKPAGPVRAE</sequence>
<dbReference type="GO" id="GO:0006508">
    <property type="term" value="P:proteolysis"/>
    <property type="evidence" value="ECO:0007669"/>
    <property type="project" value="UniProtKB-UniRule"/>
</dbReference>
<feature type="domain" description="Tail specific protease" evidence="11">
    <location>
        <begin position="848"/>
        <end position="1040"/>
    </location>
</feature>
<evidence type="ECO:0000256" key="10">
    <source>
        <dbReference type="SAM" id="SignalP"/>
    </source>
</evidence>
<keyword evidence="4 7" id="KW-0645">Protease</keyword>
<dbReference type="InterPro" id="IPR015943">
    <property type="entry name" value="WD40/YVTN_repeat-like_dom_sf"/>
</dbReference>
<feature type="active site" description="Charge relay system" evidence="8">
    <location>
        <position position="749"/>
    </location>
</feature>
<dbReference type="EC" id="3.4.21.-" evidence="7"/>
<dbReference type="Pfam" id="PF14685">
    <property type="entry name" value="PDZ_Tricorn"/>
    <property type="match status" value="1"/>
</dbReference>
<dbReference type="SUPFAM" id="SSF52096">
    <property type="entry name" value="ClpP/crotonase"/>
    <property type="match status" value="1"/>
</dbReference>
<evidence type="ECO:0000256" key="1">
    <source>
        <dbReference type="ARBA" id="ARBA00004496"/>
    </source>
</evidence>
<dbReference type="EMBL" id="CP048113">
    <property type="protein sequence ID" value="QHS64055.1"/>
    <property type="molecule type" value="Genomic_DNA"/>
</dbReference>
<evidence type="ECO:0000256" key="3">
    <source>
        <dbReference type="ARBA" id="ARBA00022490"/>
    </source>
</evidence>
<evidence type="ECO:0000256" key="5">
    <source>
        <dbReference type="ARBA" id="ARBA00022801"/>
    </source>
</evidence>
<dbReference type="Gene3D" id="3.30.750.44">
    <property type="match status" value="1"/>
</dbReference>
<dbReference type="InterPro" id="IPR028204">
    <property type="entry name" value="Tricorn_C1"/>
</dbReference>
<feature type="compositionally biased region" description="Basic and acidic residues" evidence="9">
    <location>
        <begin position="554"/>
        <end position="572"/>
    </location>
</feature>
<dbReference type="InterPro" id="IPR005151">
    <property type="entry name" value="Tail-specific_protease"/>
</dbReference>
<dbReference type="GO" id="GO:0008236">
    <property type="term" value="F:serine-type peptidase activity"/>
    <property type="evidence" value="ECO:0007669"/>
    <property type="project" value="UniProtKB-UniRule"/>
</dbReference>
<evidence type="ECO:0000256" key="7">
    <source>
        <dbReference type="PIRNR" id="PIRNR036421"/>
    </source>
</evidence>
<keyword evidence="5 7" id="KW-0378">Hydrolase</keyword>
<dbReference type="Pfam" id="PF14684">
    <property type="entry name" value="Tricorn_C1"/>
    <property type="match status" value="1"/>
</dbReference>
<keyword evidence="3 7" id="KW-0963">Cytoplasm</keyword>
<dbReference type="PANTHER" id="PTHR43253:SF1">
    <property type="entry name" value="TRICORN PROTEASE HOMOLOG 2-RELATED"/>
    <property type="match status" value="1"/>
</dbReference>
<dbReference type="SUPFAM" id="SSF69304">
    <property type="entry name" value="Tricorn protease N-terminal domain"/>
    <property type="match status" value="1"/>
</dbReference>
<dbReference type="Gene3D" id="2.30.42.10">
    <property type="match status" value="1"/>
</dbReference>
<dbReference type="SUPFAM" id="SSF50156">
    <property type="entry name" value="PDZ domain-like"/>
    <property type="match status" value="1"/>
</dbReference>
<dbReference type="Gene3D" id="2.120.10.60">
    <property type="entry name" value="Tricorn protease N-terminal domain"/>
    <property type="match status" value="1"/>
</dbReference>
<dbReference type="Pfam" id="PF26550">
    <property type="entry name" value="Tricorn_2nd"/>
    <property type="match status" value="1"/>
</dbReference>
<evidence type="ECO:0000259" key="11">
    <source>
        <dbReference type="SMART" id="SM00245"/>
    </source>
</evidence>
<dbReference type="Pfam" id="PF26549">
    <property type="entry name" value="Tricorn_N"/>
    <property type="match status" value="1"/>
</dbReference>
<comment type="function">
    <text evidence="7">Degrades oligopeptides.</text>
</comment>
<comment type="subcellular location">
    <subcellularLocation>
        <location evidence="1 7">Cytoplasm</location>
    </subcellularLocation>
</comment>
<name>A0A6B9ZQQ0_9BACT</name>
<comment type="similarity">
    <text evidence="2 7">Belongs to the peptidase S41B family.</text>
</comment>
<evidence type="ECO:0000256" key="4">
    <source>
        <dbReference type="ARBA" id="ARBA00022670"/>
    </source>
</evidence>
<dbReference type="Pfam" id="PF03572">
    <property type="entry name" value="Peptidase_S41"/>
    <property type="match status" value="1"/>
</dbReference>
<evidence type="ECO:0000256" key="6">
    <source>
        <dbReference type="ARBA" id="ARBA00022825"/>
    </source>
</evidence>
<keyword evidence="10" id="KW-0732">Signal</keyword>
<organism evidence="12 13">
    <name type="scientific">Chitinophaga agri</name>
    <dbReference type="NCBI Taxonomy" id="2703787"/>
    <lineage>
        <taxon>Bacteria</taxon>
        <taxon>Pseudomonadati</taxon>
        <taxon>Bacteroidota</taxon>
        <taxon>Chitinophagia</taxon>
        <taxon>Chitinophagales</taxon>
        <taxon>Chitinophagaceae</taxon>
        <taxon>Chitinophaga</taxon>
    </lineage>
</organism>
<feature type="active site" description="Charge relay system" evidence="8">
    <location>
        <position position="1029"/>
    </location>
</feature>
<proteinExistence type="inferred from homology"/>
<dbReference type="Gene3D" id="2.130.10.10">
    <property type="entry name" value="YVTN repeat-like/Quinoprotein amine dehydrogenase"/>
    <property type="match status" value="1"/>
</dbReference>
<dbReference type="InterPro" id="IPR012393">
    <property type="entry name" value="Tricorn_protease"/>
</dbReference>
<keyword evidence="6 7" id="KW-0720">Serine protease</keyword>
<dbReference type="SMART" id="SM00245">
    <property type="entry name" value="TSPc"/>
    <property type="match status" value="1"/>
</dbReference>
<dbReference type="GO" id="GO:0005737">
    <property type="term" value="C:cytoplasm"/>
    <property type="evidence" value="ECO:0007669"/>
    <property type="project" value="UniProtKB-SubCell"/>
</dbReference>
<reference evidence="12 13" key="1">
    <citation type="submission" date="2020-01" db="EMBL/GenBank/DDBJ databases">
        <title>Complete genome sequence of Chitinophaga sp. H33E-04 isolated from quinoa roots.</title>
        <authorList>
            <person name="Weon H.-Y."/>
            <person name="Lee S.A."/>
        </authorList>
    </citation>
    <scope>NUCLEOTIDE SEQUENCE [LARGE SCALE GENOMIC DNA]</scope>
    <source>
        <strain evidence="12 13">H33E-04</strain>
    </source>
</reference>
<feature type="signal peptide" evidence="10">
    <location>
        <begin position="1"/>
        <end position="23"/>
    </location>
</feature>
<feature type="active site" description="Nucleophile" evidence="8">
    <location>
        <position position="971"/>
    </location>
</feature>
<dbReference type="PANTHER" id="PTHR43253">
    <property type="entry name" value="TRICORN PROTEASE HOMOLOG 2-RELATED"/>
    <property type="match status" value="1"/>
</dbReference>
<gene>
    <name evidence="12" type="ORF">GWR21_20195</name>
</gene>
<accession>A0A6B9ZQQ0</accession>
<dbReference type="KEGG" id="chih:GWR21_20195"/>
<evidence type="ECO:0000256" key="8">
    <source>
        <dbReference type="PIRSR" id="PIRSR036421-1"/>
    </source>
</evidence>
<evidence type="ECO:0000256" key="9">
    <source>
        <dbReference type="SAM" id="MobiDB-lite"/>
    </source>
</evidence>